<protein>
    <submittedName>
        <fullName evidence="2">HNH endonuclease</fullName>
    </submittedName>
</protein>
<dbReference type="InterPro" id="IPR002711">
    <property type="entry name" value="HNH"/>
</dbReference>
<keyword evidence="2" id="KW-0378">Hydrolase</keyword>
<keyword evidence="2" id="KW-0255">Endonuclease</keyword>
<dbReference type="Proteomes" id="UP000809349">
    <property type="component" value="Unassembled WGS sequence"/>
</dbReference>
<organism evidence="2 3">
    <name type="scientific">Massilia soli</name>
    <dbReference type="NCBI Taxonomy" id="2792854"/>
    <lineage>
        <taxon>Bacteria</taxon>
        <taxon>Pseudomonadati</taxon>
        <taxon>Pseudomonadota</taxon>
        <taxon>Betaproteobacteria</taxon>
        <taxon>Burkholderiales</taxon>
        <taxon>Oxalobacteraceae</taxon>
        <taxon>Telluria group</taxon>
        <taxon>Massilia</taxon>
    </lineage>
</organism>
<dbReference type="EMBL" id="JAFBIL020000005">
    <property type="protein sequence ID" value="MBZ2208489.1"/>
    <property type="molecule type" value="Genomic_DNA"/>
</dbReference>
<keyword evidence="2" id="KW-0540">Nuclease</keyword>
<sequence length="73" mass="7943">MRDRHAIRARDCDLCQICAEQGKTTIGAAVDHKVPLWAGGSDAPDNKWVLCDPCHEAKSKREAALRATGAWIG</sequence>
<evidence type="ECO:0000259" key="1">
    <source>
        <dbReference type="Pfam" id="PF01844"/>
    </source>
</evidence>
<dbReference type="InterPro" id="IPR003615">
    <property type="entry name" value="HNH_nuc"/>
</dbReference>
<gene>
    <name evidence="2" type="ORF">I4X03_014585</name>
</gene>
<feature type="domain" description="HNH" evidence="1">
    <location>
        <begin position="15"/>
        <end position="61"/>
    </location>
</feature>
<comment type="caution">
    <text evidence="2">The sequence shown here is derived from an EMBL/GenBank/DDBJ whole genome shotgun (WGS) entry which is preliminary data.</text>
</comment>
<name>A0ABS7SRB8_9BURK</name>
<dbReference type="GO" id="GO:0004519">
    <property type="term" value="F:endonuclease activity"/>
    <property type="evidence" value="ECO:0007669"/>
    <property type="project" value="UniProtKB-KW"/>
</dbReference>
<dbReference type="Gene3D" id="1.10.30.50">
    <property type="match status" value="1"/>
</dbReference>
<reference evidence="2 3" key="2">
    <citation type="submission" date="2021-08" db="EMBL/GenBank/DDBJ databases">
        <title>Massilia sp. R798.</title>
        <authorList>
            <person name="Baek J.H."/>
            <person name="Jung H.S."/>
            <person name="Kim K.R."/>
            <person name="Jeon C.O."/>
        </authorList>
    </citation>
    <scope>NUCLEOTIDE SEQUENCE [LARGE SCALE GENOMIC DNA]</scope>
    <source>
        <strain evidence="2 3">R798</strain>
    </source>
</reference>
<dbReference type="Pfam" id="PF01844">
    <property type="entry name" value="HNH"/>
    <property type="match status" value="1"/>
</dbReference>
<proteinExistence type="predicted"/>
<evidence type="ECO:0000313" key="3">
    <source>
        <dbReference type="Proteomes" id="UP000809349"/>
    </source>
</evidence>
<dbReference type="CDD" id="cd00085">
    <property type="entry name" value="HNHc"/>
    <property type="match status" value="1"/>
</dbReference>
<evidence type="ECO:0000313" key="2">
    <source>
        <dbReference type="EMBL" id="MBZ2208489.1"/>
    </source>
</evidence>
<reference evidence="2 3" key="1">
    <citation type="submission" date="2021-01" db="EMBL/GenBank/DDBJ databases">
        <authorList>
            <person name="Ruan W."/>
            <person name="Khan S.A."/>
            <person name="Jeon C.O."/>
        </authorList>
    </citation>
    <scope>NUCLEOTIDE SEQUENCE [LARGE SCALE GENOMIC DNA]</scope>
    <source>
        <strain evidence="2 3">R798</strain>
    </source>
</reference>
<keyword evidence="3" id="KW-1185">Reference proteome</keyword>
<accession>A0ABS7SRB8</accession>